<sequence length="311" mass="33435">MYVVSASPHTRTNNSVNKIMRDVFISLLPIVGASIYFYKMDALKIILASVITCIVTEAIWQKLCKKSVTINDFSAAITGLILAFVLPTHVPIWIPIIGGIFAIIVVKQFFGGFAQNFMNPALAAKIFLLTSWSAAMIKPVTDAASSASEATEAVTSASEAVTTALPSLWEVFIGQATGNIGEVSILALCIGALYLIIRGVIDLKIPASYLITVALASWIFGKEGFFTGDVVRTLMTGSIILTAFFCANDYSSTPITTKGKIIFGVGAGLMTILFRVYGYNTEGAYYSILIMNVVTPIIDRINVIGLKEETA</sequence>
<evidence type="ECO:0000313" key="12">
    <source>
        <dbReference type="Proteomes" id="UP000736583"/>
    </source>
</evidence>
<feature type="transmembrane region" description="Helical" evidence="10">
    <location>
        <begin position="284"/>
        <end position="303"/>
    </location>
</feature>
<feature type="transmembrane region" description="Helical" evidence="10">
    <location>
        <begin position="172"/>
        <end position="196"/>
    </location>
</feature>
<feature type="transmembrane region" description="Helical" evidence="10">
    <location>
        <begin position="203"/>
        <end position="220"/>
    </location>
</feature>
<evidence type="ECO:0000256" key="2">
    <source>
        <dbReference type="ARBA" id="ARBA00022553"/>
    </source>
</evidence>
<evidence type="ECO:0000256" key="9">
    <source>
        <dbReference type="ARBA" id="ARBA00023136"/>
    </source>
</evidence>
<dbReference type="InterPro" id="IPR011303">
    <property type="entry name" value="RnfD_bac"/>
</dbReference>
<evidence type="ECO:0000256" key="8">
    <source>
        <dbReference type="ARBA" id="ARBA00022989"/>
    </source>
</evidence>
<keyword evidence="3" id="KW-0285">Flavoprotein</keyword>
<gene>
    <name evidence="11" type="ORF">KQI89_02085</name>
</gene>
<organism evidence="11 12">
    <name type="scientific">Clostridium simiarum</name>
    <dbReference type="NCBI Taxonomy" id="2841506"/>
    <lineage>
        <taxon>Bacteria</taxon>
        <taxon>Bacillati</taxon>
        <taxon>Bacillota</taxon>
        <taxon>Clostridia</taxon>
        <taxon>Eubacteriales</taxon>
        <taxon>Clostridiaceae</taxon>
        <taxon>Clostridium</taxon>
    </lineage>
</organism>
<evidence type="ECO:0000256" key="4">
    <source>
        <dbReference type="ARBA" id="ARBA00022643"/>
    </source>
</evidence>
<evidence type="ECO:0000256" key="6">
    <source>
        <dbReference type="ARBA" id="ARBA00022967"/>
    </source>
</evidence>
<keyword evidence="7" id="KW-0249">Electron transport</keyword>
<dbReference type="NCBIfam" id="TIGR01946">
    <property type="entry name" value="rnfD"/>
    <property type="match status" value="1"/>
</dbReference>
<accession>A0ABS6EYR7</accession>
<keyword evidence="8 10" id="KW-1133">Transmembrane helix</keyword>
<dbReference type="Proteomes" id="UP000736583">
    <property type="component" value="Unassembled WGS sequence"/>
</dbReference>
<dbReference type="PANTHER" id="PTHR30578">
    <property type="entry name" value="ELECTRON TRANSPORT COMPLEX PROTEIN RNFD"/>
    <property type="match status" value="1"/>
</dbReference>
<feature type="transmembrane region" description="Helical" evidence="10">
    <location>
        <begin position="67"/>
        <end position="86"/>
    </location>
</feature>
<keyword evidence="2" id="KW-0597">Phosphoprotein</keyword>
<evidence type="ECO:0000256" key="3">
    <source>
        <dbReference type="ARBA" id="ARBA00022630"/>
    </source>
</evidence>
<evidence type="ECO:0000256" key="7">
    <source>
        <dbReference type="ARBA" id="ARBA00022982"/>
    </source>
</evidence>
<keyword evidence="5 10" id="KW-0812">Transmembrane</keyword>
<keyword evidence="9 10" id="KW-0472">Membrane</keyword>
<dbReference type="EMBL" id="JAHLQL010000001">
    <property type="protein sequence ID" value="MBU5590543.1"/>
    <property type="molecule type" value="Genomic_DNA"/>
</dbReference>
<keyword evidence="6" id="KW-1278">Translocase</keyword>
<keyword evidence="12" id="KW-1185">Reference proteome</keyword>
<dbReference type="InterPro" id="IPR004338">
    <property type="entry name" value="NqrB/RnfD"/>
</dbReference>
<feature type="transmembrane region" description="Helical" evidence="10">
    <location>
        <begin position="259"/>
        <end position="278"/>
    </location>
</feature>
<reference evidence="11 12" key="1">
    <citation type="submission" date="2021-06" db="EMBL/GenBank/DDBJ databases">
        <authorList>
            <person name="Sun Q."/>
            <person name="Li D."/>
        </authorList>
    </citation>
    <scope>NUCLEOTIDE SEQUENCE [LARGE SCALE GENOMIC DNA]</scope>
    <source>
        <strain evidence="11 12">MSJ-4</strain>
    </source>
</reference>
<feature type="transmembrane region" description="Helical" evidence="10">
    <location>
        <begin position="43"/>
        <end position="60"/>
    </location>
</feature>
<proteinExistence type="predicted"/>
<keyword evidence="4" id="KW-0288">FMN</keyword>
<evidence type="ECO:0000256" key="5">
    <source>
        <dbReference type="ARBA" id="ARBA00022692"/>
    </source>
</evidence>
<feature type="transmembrane region" description="Helical" evidence="10">
    <location>
        <begin position="19"/>
        <end position="37"/>
    </location>
</feature>
<evidence type="ECO:0000256" key="10">
    <source>
        <dbReference type="SAM" id="Phobius"/>
    </source>
</evidence>
<evidence type="ECO:0000313" key="11">
    <source>
        <dbReference type="EMBL" id="MBU5590543.1"/>
    </source>
</evidence>
<evidence type="ECO:0000256" key="1">
    <source>
        <dbReference type="ARBA" id="ARBA00022448"/>
    </source>
</evidence>
<protein>
    <submittedName>
        <fullName evidence="11">RnfABCDGE type electron transport complex subunit D</fullName>
    </submittedName>
</protein>
<dbReference type="PANTHER" id="PTHR30578:SF0">
    <property type="entry name" value="ION-TRANSLOCATING OXIDOREDUCTASE COMPLEX SUBUNIT D"/>
    <property type="match status" value="1"/>
</dbReference>
<name>A0ABS6EYR7_9CLOT</name>
<keyword evidence="1" id="KW-0813">Transport</keyword>
<dbReference type="RefSeq" id="WP_032121503.1">
    <property type="nucleotide sequence ID" value="NZ_JAHLQL010000001.1"/>
</dbReference>
<dbReference type="Pfam" id="PF03116">
    <property type="entry name" value="NQR2_RnfD_RnfE"/>
    <property type="match status" value="1"/>
</dbReference>
<feature type="transmembrane region" description="Helical" evidence="10">
    <location>
        <begin position="117"/>
        <end position="137"/>
    </location>
</feature>
<comment type="caution">
    <text evidence="11">The sequence shown here is derived from an EMBL/GenBank/DDBJ whole genome shotgun (WGS) entry which is preliminary data.</text>
</comment>
<feature type="transmembrane region" description="Helical" evidence="10">
    <location>
        <begin position="226"/>
        <end position="247"/>
    </location>
</feature>